<feature type="transmembrane region" description="Helical" evidence="7">
    <location>
        <begin position="493"/>
        <end position="511"/>
    </location>
</feature>
<dbReference type="AlphaFoldDB" id="A0A4Y9YX63"/>
<evidence type="ECO:0000256" key="2">
    <source>
        <dbReference type="ARBA" id="ARBA00022723"/>
    </source>
</evidence>
<dbReference type="EMBL" id="SEOQ01000215">
    <property type="protein sequence ID" value="TFY66832.1"/>
    <property type="molecule type" value="Genomic_DNA"/>
</dbReference>
<keyword evidence="7" id="KW-1133">Transmembrane helix</keyword>
<reference evidence="9 10" key="1">
    <citation type="submission" date="2019-02" db="EMBL/GenBank/DDBJ databases">
        <title>Genome sequencing of the rare red list fungi Dentipellis fragilis.</title>
        <authorList>
            <person name="Buettner E."/>
            <person name="Kellner H."/>
        </authorList>
    </citation>
    <scope>NUCLEOTIDE SEQUENCE [LARGE SCALE GENOMIC DNA]</scope>
    <source>
        <strain evidence="9 10">DSM 105465</strain>
    </source>
</reference>
<proteinExistence type="predicted"/>
<dbReference type="GO" id="GO:0005634">
    <property type="term" value="C:nucleus"/>
    <property type="evidence" value="ECO:0007669"/>
    <property type="project" value="UniProtKB-SubCell"/>
</dbReference>
<feature type="compositionally biased region" description="Basic and acidic residues" evidence="6">
    <location>
        <begin position="710"/>
        <end position="721"/>
    </location>
</feature>
<keyword evidence="10" id="KW-1185">Reference proteome</keyword>
<dbReference type="Proteomes" id="UP000298327">
    <property type="component" value="Unassembled WGS sequence"/>
</dbReference>
<evidence type="ECO:0000256" key="7">
    <source>
        <dbReference type="SAM" id="Phobius"/>
    </source>
</evidence>
<evidence type="ECO:0000313" key="9">
    <source>
        <dbReference type="EMBL" id="TFY66832.1"/>
    </source>
</evidence>
<dbReference type="STRING" id="205917.A0A4Y9YX63"/>
<feature type="transmembrane region" description="Helical" evidence="7">
    <location>
        <begin position="539"/>
        <end position="557"/>
    </location>
</feature>
<dbReference type="InterPro" id="IPR012337">
    <property type="entry name" value="RNaseH-like_sf"/>
</dbReference>
<dbReference type="GO" id="GO:0008270">
    <property type="term" value="F:zinc ion binding"/>
    <property type="evidence" value="ECO:0007669"/>
    <property type="project" value="UniProtKB-KW"/>
</dbReference>
<accession>A0A4Y9YX63</accession>
<keyword evidence="7" id="KW-0812">Transmembrane</keyword>
<feature type="domain" description="DUF659" evidence="8">
    <location>
        <begin position="242"/>
        <end position="384"/>
    </location>
</feature>
<comment type="subcellular location">
    <subcellularLocation>
        <location evidence="1">Nucleus</location>
    </subcellularLocation>
</comment>
<evidence type="ECO:0000259" key="8">
    <source>
        <dbReference type="Pfam" id="PF04937"/>
    </source>
</evidence>
<feature type="region of interest" description="Disordered" evidence="6">
    <location>
        <begin position="697"/>
        <end position="724"/>
    </location>
</feature>
<evidence type="ECO:0000313" key="10">
    <source>
        <dbReference type="Proteomes" id="UP000298327"/>
    </source>
</evidence>
<sequence length="862" mass="97603">MTREHAVWEYFKKGKNNYRTDGTHKEAWCHGCITAQALSIHASEVDAERKSMETMTARDEDEIRESLYMSSTALCGKVDMLLTHLRKKCPNVHPHIRDWAQNTYHTRKFREAKKQVRAYSEGYALSPSSSPSQSQSSSSESSISRLATTFSSRASLSSKLRPRKTRRIGLDLDVVDEDTLSDGVKIERMPPSAGPPWPEWYQAEFAIDLCRLFLVANIAWWALDIPFVRRFFRKYVSRARLPGRKELSGRVLEEEVKKVTGGIKAKVDGLYATGQCDGWQNISKDHILATMVNAEYLTYLIHTFRITKERKTAENLLAIVLEQIKFYTQVLGVVVIAWCTDASGEAAKMRRLLVQCMPELVVVDCWAHQMNLVTGDILKHAAIKFKVALDDALEIVKWFNSHTRALGMLKDVMVQKFGRSLCLILPVMTRWTSHYLAVRRLLVVQRAFLQLLLDGKENDLVLAAGAKDDARAKAREIIKKLKRPGFFEDLKEYVLIAALILITIANLYRLFSNPKYDGSIRCAVLRSLEKRWGKQDQGIFILAVVLNPFIWVSAFAAKSPFRQPDIIQDLATKAFKRFFYLEPDDEFMTAIMNYLHKLGPWSDAAMGLARFKKAAKDQGLAHVNLINVWRNKIPIRDGLPPFPPLNGNAGLANLALRIASIVPNTASTERTFSQFKIIHSALRNRLSHEKVRKQTLIREDVMRMDPMPPHGEKRKFGEESKLSGSDEDSFNSILACGFSDIIQNLVEDSEQDDTLPGALYEDSNLSNTPPSASSGQQTSSPEPLHLRIRIPPELRDKQALMLRFLFPRSEETSPVTASIFADFWDSGEQTLESEEKIQEMINEPNGASSIGPIVLQPETHHS</sequence>
<feature type="region of interest" description="Disordered" evidence="6">
    <location>
        <begin position="750"/>
        <end position="784"/>
    </location>
</feature>
<dbReference type="PANTHER" id="PTHR46481">
    <property type="entry name" value="ZINC FINGER BED DOMAIN-CONTAINING PROTEIN 4"/>
    <property type="match status" value="1"/>
</dbReference>
<keyword evidence="2" id="KW-0479">Metal-binding</keyword>
<protein>
    <recommendedName>
        <fullName evidence="8">DUF659 domain-containing protein</fullName>
    </recommendedName>
</protein>
<organism evidence="9 10">
    <name type="scientific">Dentipellis fragilis</name>
    <dbReference type="NCBI Taxonomy" id="205917"/>
    <lineage>
        <taxon>Eukaryota</taxon>
        <taxon>Fungi</taxon>
        <taxon>Dikarya</taxon>
        <taxon>Basidiomycota</taxon>
        <taxon>Agaricomycotina</taxon>
        <taxon>Agaricomycetes</taxon>
        <taxon>Russulales</taxon>
        <taxon>Hericiaceae</taxon>
        <taxon>Dentipellis</taxon>
    </lineage>
</organism>
<feature type="compositionally biased region" description="Polar residues" evidence="6">
    <location>
        <begin position="763"/>
        <end position="781"/>
    </location>
</feature>
<evidence type="ECO:0000256" key="3">
    <source>
        <dbReference type="ARBA" id="ARBA00022771"/>
    </source>
</evidence>
<evidence type="ECO:0000256" key="1">
    <source>
        <dbReference type="ARBA" id="ARBA00004123"/>
    </source>
</evidence>
<keyword evidence="4" id="KW-0862">Zinc</keyword>
<keyword evidence="3" id="KW-0863">Zinc-finger</keyword>
<dbReference type="InterPro" id="IPR052035">
    <property type="entry name" value="ZnF_BED_domain_contain"/>
</dbReference>
<comment type="caution">
    <text evidence="9">The sequence shown here is derived from an EMBL/GenBank/DDBJ whole genome shotgun (WGS) entry which is preliminary data.</text>
</comment>
<dbReference type="SUPFAM" id="SSF53098">
    <property type="entry name" value="Ribonuclease H-like"/>
    <property type="match status" value="1"/>
</dbReference>
<evidence type="ECO:0000256" key="5">
    <source>
        <dbReference type="ARBA" id="ARBA00023242"/>
    </source>
</evidence>
<dbReference type="OrthoDB" id="2423954at2759"/>
<name>A0A4Y9YX63_9AGAM</name>
<evidence type="ECO:0000256" key="4">
    <source>
        <dbReference type="ARBA" id="ARBA00022833"/>
    </source>
</evidence>
<dbReference type="Pfam" id="PF04937">
    <property type="entry name" value="DUF659"/>
    <property type="match status" value="1"/>
</dbReference>
<evidence type="ECO:0000256" key="6">
    <source>
        <dbReference type="SAM" id="MobiDB-lite"/>
    </source>
</evidence>
<dbReference type="InterPro" id="IPR007021">
    <property type="entry name" value="DUF659"/>
</dbReference>
<keyword evidence="7" id="KW-0472">Membrane</keyword>
<gene>
    <name evidence="9" type="ORF">EVG20_g4259</name>
</gene>
<keyword evidence="5" id="KW-0539">Nucleus</keyword>
<dbReference type="PANTHER" id="PTHR46481:SF10">
    <property type="entry name" value="ZINC FINGER BED DOMAIN-CONTAINING PROTEIN 39"/>
    <property type="match status" value="1"/>
</dbReference>